<evidence type="ECO:0000313" key="2">
    <source>
        <dbReference type="Proteomes" id="UP000019197"/>
    </source>
</evidence>
<gene>
    <name evidence="1" type="ORF">XCR1_1280021</name>
</gene>
<name>W1IN58_9GAMM</name>
<accession>W1IN58</accession>
<evidence type="ECO:0000313" key="1">
    <source>
        <dbReference type="EMBL" id="CDL79902.1"/>
    </source>
</evidence>
<dbReference type="AlphaFoldDB" id="W1IN58"/>
<dbReference type="Proteomes" id="UP000019197">
    <property type="component" value="Unassembled WGS sequence"/>
</dbReference>
<reference evidence="1 2" key="1">
    <citation type="submission" date="2013-11" db="EMBL/GenBank/DDBJ databases">
        <title>Draft genome sequence and annotation of the entomopathogenic bacterium, Xenorhabdus cabanillasi strain JM26.</title>
        <authorList>
            <person name="Gualtieri M."/>
            <person name="Ogier J.C."/>
            <person name="Pages S."/>
            <person name="Givaudan A."/>
            <person name="Gaudriault S."/>
        </authorList>
    </citation>
    <scope>NUCLEOTIDE SEQUENCE [LARGE SCALE GENOMIC DNA]</scope>
    <source>
        <strain evidence="1 2">JM26</strain>
    </source>
</reference>
<sequence length="41" mass="5069">MSIAVLPRSTFYYQVKMHCREVPYVVEKQKIREIFHYHKGR</sequence>
<dbReference type="EMBL" id="CBXE010000033">
    <property type="protein sequence ID" value="CDL79902.1"/>
    <property type="molecule type" value="Genomic_DNA"/>
</dbReference>
<organism evidence="1 2">
    <name type="scientific">Xenorhabdus cabanillasii JM26</name>
    <dbReference type="NCBI Taxonomy" id="1427517"/>
    <lineage>
        <taxon>Bacteria</taxon>
        <taxon>Pseudomonadati</taxon>
        <taxon>Pseudomonadota</taxon>
        <taxon>Gammaproteobacteria</taxon>
        <taxon>Enterobacterales</taxon>
        <taxon>Morganellaceae</taxon>
        <taxon>Xenorhabdus</taxon>
    </lineage>
</organism>
<comment type="caution">
    <text evidence="1">The sequence shown here is derived from an EMBL/GenBank/DDBJ whole genome shotgun (WGS) entry which is preliminary data.</text>
</comment>
<protein>
    <submittedName>
        <fullName evidence="1">Uncharacterized protein</fullName>
    </submittedName>
</protein>
<proteinExistence type="predicted"/>